<dbReference type="Proteomes" id="UP000429523">
    <property type="component" value="Unassembled WGS sequence"/>
</dbReference>
<proteinExistence type="predicted"/>
<evidence type="ECO:0000313" key="1">
    <source>
        <dbReference type="EMBL" id="KAE8941911.1"/>
    </source>
</evidence>
<keyword evidence="5" id="KW-1185">Reference proteome</keyword>
<gene>
    <name evidence="3" type="ORF">PF002_g11758</name>
    <name evidence="2" type="ORF">PF005_g6884</name>
    <name evidence="1" type="ORF">PF009_g8306</name>
</gene>
<comment type="caution">
    <text evidence="1">The sequence shown here is derived from an EMBL/GenBank/DDBJ whole genome shotgun (WGS) entry which is preliminary data.</text>
</comment>
<evidence type="ECO:0000313" key="2">
    <source>
        <dbReference type="EMBL" id="KAE9221967.1"/>
    </source>
</evidence>
<evidence type="ECO:0000313" key="6">
    <source>
        <dbReference type="Proteomes" id="UP000440367"/>
    </source>
</evidence>
<dbReference type="Proteomes" id="UP000433483">
    <property type="component" value="Unassembled WGS sequence"/>
</dbReference>
<name>A0A6A3FC33_9STRA</name>
<dbReference type="EMBL" id="QXGD01000547">
    <property type="protein sequence ID" value="KAE9234595.1"/>
    <property type="molecule type" value="Genomic_DNA"/>
</dbReference>
<sequence length="53" mass="5699">MRRNCWLSAPPPLLLLILGDNGTRCVALLARSLRQHRAALGPAAGGWFSCTVP</sequence>
<organism evidence="1 4">
    <name type="scientific">Phytophthora fragariae</name>
    <dbReference type="NCBI Taxonomy" id="53985"/>
    <lineage>
        <taxon>Eukaryota</taxon>
        <taxon>Sar</taxon>
        <taxon>Stramenopiles</taxon>
        <taxon>Oomycota</taxon>
        <taxon>Peronosporomycetes</taxon>
        <taxon>Peronosporales</taxon>
        <taxon>Peronosporaceae</taxon>
        <taxon>Phytophthora</taxon>
    </lineage>
</organism>
<dbReference type="EMBL" id="QXGF01000333">
    <property type="protein sequence ID" value="KAE8941911.1"/>
    <property type="molecule type" value="Genomic_DNA"/>
</dbReference>
<evidence type="ECO:0000313" key="3">
    <source>
        <dbReference type="EMBL" id="KAE9234595.1"/>
    </source>
</evidence>
<protein>
    <submittedName>
        <fullName evidence="1">Uncharacterized protein</fullName>
    </submittedName>
</protein>
<evidence type="ECO:0000313" key="4">
    <source>
        <dbReference type="Proteomes" id="UP000429523"/>
    </source>
</evidence>
<dbReference type="Proteomes" id="UP000440367">
    <property type="component" value="Unassembled WGS sequence"/>
</dbReference>
<accession>A0A6A3FC33</accession>
<dbReference type="AlphaFoldDB" id="A0A6A3FC33"/>
<dbReference type="EMBL" id="QXGB01000266">
    <property type="protein sequence ID" value="KAE9221967.1"/>
    <property type="molecule type" value="Genomic_DNA"/>
</dbReference>
<reference evidence="4 5" key="1">
    <citation type="submission" date="2018-08" db="EMBL/GenBank/DDBJ databases">
        <title>Genomic investigation of the strawberry pathogen Phytophthora fragariae indicates pathogenicity is determined by transcriptional variation in three key races.</title>
        <authorList>
            <person name="Adams T.M."/>
            <person name="Armitage A.D."/>
            <person name="Sobczyk M.K."/>
            <person name="Bates H.J."/>
            <person name="Dunwell J.M."/>
            <person name="Nellist C.F."/>
            <person name="Harrison R.J."/>
        </authorList>
    </citation>
    <scope>NUCLEOTIDE SEQUENCE [LARGE SCALE GENOMIC DNA]</scope>
    <source>
        <strain evidence="3 6">BC-1</strain>
        <strain evidence="2 5">NOV-27</strain>
        <strain evidence="1 4">NOV-9</strain>
    </source>
</reference>
<dbReference type="OrthoDB" id="134564at2759"/>
<evidence type="ECO:0000313" key="5">
    <source>
        <dbReference type="Proteomes" id="UP000433483"/>
    </source>
</evidence>